<comment type="caution">
    <text evidence="1">The sequence shown here is derived from an EMBL/GenBank/DDBJ whole genome shotgun (WGS) entry which is preliminary data.</text>
</comment>
<keyword evidence="2" id="KW-1185">Reference proteome</keyword>
<dbReference type="AlphaFoldDB" id="A0A7W8DKN8"/>
<sequence>MRCNEQREVTEGWLVLTHPGPACTLRKAGALYAKLCRESAARLWKVMM</sequence>
<protein>
    <submittedName>
        <fullName evidence="1">Uncharacterized protein</fullName>
    </submittedName>
</protein>
<dbReference type="Proteomes" id="UP000590740">
    <property type="component" value="Unassembled WGS sequence"/>
</dbReference>
<accession>A0A7W8DKN8</accession>
<evidence type="ECO:0000313" key="1">
    <source>
        <dbReference type="EMBL" id="MBB5033051.1"/>
    </source>
</evidence>
<evidence type="ECO:0000313" key="2">
    <source>
        <dbReference type="Proteomes" id="UP000590740"/>
    </source>
</evidence>
<organism evidence="1 2">
    <name type="scientific">Prosthecobacter vanneervenii</name>
    <dbReference type="NCBI Taxonomy" id="48466"/>
    <lineage>
        <taxon>Bacteria</taxon>
        <taxon>Pseudomonadati</taxon>
        <taxon>Verrucomicrobiota</taxon>
        <taxon>Verrucomicrobiia</taxon>
        <taxon>Verrucomicrobiales</taxon>
        <taxon>Verrucomicrobiaceae</taxon>
        <taxon>Prosthecobacter</taxon>
    </lineage>
</organism>
<reference evidence="1 2" key="1">
    <citation type="submission" date="2020-08" db="EMBL/GenBank/DDBJ databases">
        <title>Genomic Encyclopedia of Type Strains, Phase IV (KMG-IV): sequencing the most valuable type-strain genomes for metagenomic binning, comparative biology and taxonomic classification.</title>
        <authorList>
            <person name="Goeker M."/>
        </authorList>
    </citation>
    <scope>NUCLEOTIDE SEQUENCE [LARGE SCALE GENOMIC DNA]</scope>
    <source>
        <strain evidence="1 2">DSM 12252</strain>
    </source>
</reference>
<dbReference type="EMBL" id="JACHIG010000005">
    <property type="protein sequence ID" value="MBB5033051.1"/>
    <property type="molecule type" value="Genomic_DNA"/>
</dbReference>
<proteinExistence type="predicted"/>
<name>A0A7W8DKN8_9BACT</name>
<gene>
    <name evidence="1" type="ORF">HNQ65_002634</name>
</gene>